<feature type="region of interest" description="Disordered" evidence="1">
    <location>
        <begin position="1"/>
        <end position="27"/>
    </location>
</feature>
<dbReference type="Proteomes" id="UP001187192">
    <property type="component" value="Unassembled WGS sequence"/>
</dbReference>
<dbReference type="AlphaFoldDB" id="A0AA88AM96"/>
<name>A0AA88AM96_FICCA</name>
<evidence type="ECO:0000256" key="1">
    <source>
        <dbReference type="SAM" id="MobiDB-lite"/>
    </source>
</evidence>
<keyword evidence="3" id="KW-1185">Reference proteome</keyword>
<organism evidence="2 3">
    <name type="scientific">Ficus carica</name>
    <name type="common">Common fig</name>
    <dbReference type="NCBI Taxonomy" id="3494"/>
    <lineage>
        <taxon>Eukaryota</taxon>
        <taxon>Viridiplantae</taxon>
        <taxon>Streptophyta</taxon>
        <taxon>Embryophyta</taxon>
        <taxon>Tracheophyta</taxon>
        <taxon>Spermatophyta</taxon>
        <taxon>Magnoliopsida</taxon>
        <taxon>eudicotyledons</taxon>
        <taxon>Gunneridae</taxon>
        <taxon>Pentapetalae</taxon>
        <taxon>rosids</taxon>
        <taxon>fabids</taxon>
        <taxon>Rosales</taxon>
        <taxon>Moraceae</taxon>
        <taxon>Ficeae</taxon>
        <taxon>Ficus</taxon>
    </lineage>
</organism>
<dbReference type="EMBL" id="BTGU01000055">
    <property type="protein sequence ID" value="GMN55145.1"/>
    <property type="molecule type" value="Genomic_DNA"/>
</dbReference>
<sequence length="70" mass="7253">MADRRPWPPAGGERRPGLAAPNQASRDCKCSHDKARVLGTLAGPMDWATQPWAGPASSLAEAGAAGWACP</sequence>
<comment type="caution">
    <text evidence="2">The sequence shown here is derived from an EMBL/GenBank/DDBJ whole genome shotgun (WGS) entry which is preliminary data.</text>
</comment>
<evidence type="ECO:0000313" key="2">
    <source>
        <dbReference type="EMBL" id="GMN55145.1"/>
    </source>
</evidence>
<feature type="compositionally biased region" description="Basic and acidic residues" evidence="1">
    <location>
        <begin position="1"/>
        <end position="16"/>
    </location>
</feature>
<reference evidence="2" key="1">
    <citation type="submission" date="2023-07" db="EMBL/GenBank/DDBJ databases">
        <title>draft genome sequence of fig (Ficus carica).</title>
        <authorList>
            <person name="Takahashi T."/>
            <person name="Nishimura K."/>
        </authorList>
    </citation>
    <scope>NUCLEOTIDE SEQUENCE</scope>
</reference>
<protein>
    <submittedName>
        <fullName evidence="2">Uncharacterized protein</fullName>
    </submittedName>
</protein>
<evidence type="ECO:0000313" key="3">
    <source>
        <dbReference type="Proteomes" id="UP001187192"/>
    </source>
</evidence>
<accession>A0AA88AM96</accession>
<proteinExistence type="predicted"/>
<gene>
    <name evidence="2" type="ORF">TIFTF001_024276</name>
</gene>